<dbReference type="PROSITE" id="PS51257">
    <property type="entry name" value="PROKAR_LIPOPROTEIN"/>
    <property type="match status" value="1"/>
</dbReference>
<feature type="domain" description="DUF4296" evidence="2">
    <location>
        <begin position="29"/>
        <end position="111"/>
    </location>
</feature>
<accession>A0A1M4SXD8</accession>
<evidence type="ECO:0000313" key="3">
    <source>
        <dbReference type="EMBL" id="SHE36850.1"/>
    </source>
</evidence>
<dbReference type="Proteomes" id="UP000184509">
    <property type="component" value="Unassembled WGS sequence"/>
</dbReference>
<feature type="region of interest" description="Disordered" evidence="1">
    <location>
        <begin position="300"/>
        <end position="335"/>
    </location>
</feature>
<evidence type="ECO:0000313" key="4">
    <source>
        <dbReference type="Proteomes" id="UP000184509"/>
    </source>
</evidence>
<evidence type="ECO:0000259" key="2">
    <source>
        <dbReference type="Pfam" id="PF14129"/>
    </source>
</evidence>
<dbReference type="AlphaFoldDB" id="A0A1M4SXD8"/>
<reference evidence="3 4" key="1">
    <citation type="submission" date="2016-11" db="EMBL/GenBank/DDBJ databases">
        <authorList>
            <person name="Jaros S."/>
            <person name="Januszkiewicz K."/>
            <person name="Wedrychowicz H."/>
        </authorList>
    </citation>
    <scope>NUCLEOTIDE SEQUENCE [LARGE SCALE GENOMIC DNA]</scope>
    <source>
        <strain evidence="3 4">DSM 26991</strain>
    </source>
</reference>
<dbReference type="STRING" id="1297750.SAMN05444405_101221"/>
<dbReference type="EMBL" id="FQTV01000001">
    <property type="protein sequence ID" value="SHE36850.1"/>
    <property type="molecule type" value="Genomic_DNA"/>
</dbReference>
<organism evidence="3 4">
    <name type="scientific">Bacteroides luti</name>
    <dbReference type="NCBI Taxonomy" id="1297750"/>
    <lineage>
        <taxon>Bacteria</taxon>
        <taxon>Pseudomonadati</taxon>
        <taxon>Bacteroidota</taxon>
        <taxon>Bacteroidia</taxon>
        <taxon>Bacteroidales</taxon>
        <taxon>Bacteroidaceae</taxon>
        <taxon>Bacteroides</taxon>
    </lineage>
</organism>
<dbReference type="InterPro" id="IPR025381">
    <property type="entry name" value="DUF4296"/>
</dbReference>
<feature type="compositionally biased region" description="Polar residues" evidence="1">
    <location>
        <begin position="316"/>
        <end position="335"/>
    </location>
</feature>
<name>A0A1M4SXD8_9BACE</name>
<sequence length="335" mass="38875">MMNHKLNNFFVGFVLLSCIGLSSCKKKMPADVLSKGEMEDVLVDYHLAKSMAANLPPEEHYKQALYMNYVFEKYGITEEAFDHSLEWYSRNTEDFVKIYDEVTKRLTSQKEDITNLIASSGESEQQQSQTGDTVNVWRKQKLYKLTQSKATNKFFFTIYPDSNYKEKDIILWSIRCSFVSAKQHPQDAVMSLNIKYSTDSIISETRNIRYSGMYDIRIQNDSACKIKEIKGFVYYDQLSHFSKDALIVDKIALTRYHVKKDTKQMTKMSPVNKVDSLKKDTANKHEVIQNTQPVVIDTVNKTDFRTSGPRRKSKKNASNDMRNINNQPTQQPRIR</sequence>
<evidence type="ECO:0000256" key="1">
    <source>
        <dbReference type="SAM" id="MobiDB-lite"/>
    </source>
</evidence>
<dbReference type="RefSeq" id="WP_073398662.1">
    <property type="nucleotide sequence ID" value="NZ_FQTV01000001.1"/>
</dbReference>
<gene>
    <name evidence="3" type="ORF">SAMN05444405_101221</name>
</gene>
<keyword evidence="4" id="KW-1185">Reference proteome</keyword>
<dbReference type="OrthoDB" id="678784at2"/>
<dbReference type="Pfam" id="PF14129">
    <property type="entry name" value="DUF4296"/>
    <property type="match status" value="1"/>
</dbReference>
<proteinExistence type="predicted"/>
<protein>
    <recommendedName>
        <fullName evidence="2">DUF4296 domain-containing protein</fullName>
    </recommendedName>
</protein>